<dbReference type="AlphaFoldDB" id="W9UPA9"/>
<dbReference type="EMBL" id="AONB01000041">
    <property type="protein sequence ID" value="EXJ09043.1"/>
    <property type="molecule type" value="Genomic_DNA"/>
</dbReference>
<accession>W9UPA9</accession>
<organism evidence="3 4">
    <name type="scientific">Nitrincola nitratireducens</name>
    <dbReference type="NCBI Taxonomy" id="1229521"/>
    <lineage>
        <taxon>Bacteria</taxon>
        <taxon>Pseudomonadati</taxon>
        <taxon>Pseudomonadota</taxon>
        <taxon>Gammaproteobacteria</taxon>
        <taxon>Oceanospirillales</taxon>
        <taxon>Oceanospirillaceae</taxon>
        <taxon>Nitrincola</taxon>
    </lineage>
</organism>
<name>W9UPA9_9GAMM</name>
<evidence type="ECO:0000313" key="4">
    <source>
        <dbReference type="Proteomes" id="UP000019464"/>
    </source>
</evidence>
<dbReference type="STRING" id="1229521.D791_04033"/>
<keyword evidence="1" id="KW-1133">Transmembrane helix</keyword>
<evidence type="ECO:0000256" key="1">
    <source>
        <dbReference type="SAM" id="Phobius"/>
    </source>
</evidence>
<keyword evidence="1" id="KW-0472">Membrane</keyword>
<dbReference type="Proteomes" id="UP000019464">
    <property type="component" value="Unassembled WGS sequence"/>
</dbReference>
<dbReference type="InterPro" id="IPR024478">
    <property type="entry name" value="HlyB_4HB_MCP"/>
</dbReference>
<feature type="domain" description="Chemotaxis methyl-accepting receptor HlyB-like 4HB MCP" evidence="2">
    <location>
        <begin position="4"/>
        <end position="114"/>
    </location>
</feature>
<dbReference type="Pfam" id="PF12729">
    <property type="entry name" value="4HB_MCP_1"/>
    <property type="match status" value="1"/>
</dbReference>
<feature type="transmembrane region" description="Helical" evidence="1">
    <location>
        <begin position="12"/>
        <end position="30"/>
    </location>
</feature>
<sequence length="176" mass="19702">MLRNLSISIRLLLLTLLPILAVASIILIAISDMRSLIKSTESIYFEAVVPSRDIKFVSDALTVEMVNLFQSFHQETLTYSQLMSDLNQAQSTYQRYWASYLESIGNSEEELALSSDVAKLIERSQSLIADFTSQAESGALILMDFNSFNFRLNATFGPLRAGLDDLIEYQLNEASA</sequence>
<evidence type="ECO:0000313" key="3">
    <source>
        <dbReference type="EMBL" id="EXJ09043.1"/>
    </source>
</evidence>
<comment type="caution">
    <text evidence="3">The sequence shown here is derived from an EMBL/GenBank/DDBJ whole genome shotgun (WGS) entry which is preliminary data.</text>
</comment>
<dbReference type="RefSeq" id="WP_036514916.1">
    <property type="nucleotide sequence ID" value="NZ_AONB01000041.1"/>
</dbReference>
<protein>
    <submittedName>
        <fullName evidence="3">Four helix bundle sensory module for signal transduction</fullName>
    </submittedName>
</protein>
<evidence type="ECO:0000259" key="2">
    <source>
        <dbReference type="Pfam" id="PF12729"/>
    </source>
</evidence>
<keyword evidence="4" id="KW-1185">Reference proteome</keyword>
<gene>
    <name evidence="3" type="ORF">D791_04033</name>
</gene>
<reference evidence="3 4" key="2">
    <citation type="journal article" date="2015" name="Syst. Appl. Microbiol.">
        <title>Nitrincola nitratireducens sp. nov. isolated from a haloalkaline crater lake.</title>
        <authorList>
            <person name="Singh A."/>
            <person name="Vaidya B."/>
            <person name="Tanuku N.R."/>
            <person name="Pinnaka A.K."/>
        </authorList>
    </citation>
    <scope>NUCLEOTIDE SEQUENCE [LARGE SCALE GENOMIC DNA]</scope>
    <source>
        <strain evidence="3 4">AK23</strain>
    </source>
</reference>
<keyword evidence="1" id="KW-0812">Transmembrane</keyword>
<reference evidence="4" key="1">
    <citation type="submission" date="2012-11" db="EMBL/GenBank/DDBJ databases">
        <authorList>
            <person name="Singh A."/>
            <person name="Pinnaka A.K."/>
            <person name="Vaidya B."/>
        </authorList>
    </citation>
    <scope>NUCLEOTIDE SEQUENCE [LARGE SCALE GENOMIC DNA]</scope>
    <source>
        <strain evidence="4">AK23</strain>
    </source>
</reference>
<proteinExistence type="predicted"/>